<dbReference type="AlphaFoldDB" id="A0A2I2F2X6"/>
<dbReference type="RefSeq" id="XP_024669006.1">
    <property type="nucleotide sequence ID" value="XM_024815414.1"/>
</dbReference>
<dbReference type="InterPro" id="IPR011701">
    <property type="entry name" value="MFS"/>
</dbReference>
<keyword evidence="3 6" id="KW-0812">Transmembrane</keyword>
<dbReference type="Gene3D" id="1.20.1250.20">
    <property type="entry name" value="MFS general substrate transporter like domains"/>
    <property type="match status" value="1"/>
</dbReference>
<dbReference type="GO" id="GO:0005886">
    <property type="term" value="C:plasma membrane"/>
    <property type="evidence" value="ECO:0007669"/>
    <property type="project" value="TreeGrafter"/>
</dbReference>
<feature type="transmembrane region" description="Helical" evidence="6">
    <location>
        <begin position="102"/>
        <end position="120"/>
    </location>
</feature>
<evidence type="ECO:0000256" key="1">
    <source>
        <dbReference type="ARBA" id="ARBA00004141"/>
    </source>
</evidence>
<feature type="transmembrane region" description="Helical" evidence="6">
    <location>
        <begin position="217"/>
        <end position="236"/>
    </location>
</feature>
<dbReference type="GeneID" id="36522574"/>
<feature type="transmembrane region" description="Helical" evidence="6">
    <location>
        <begin position="127"/>
        <end position="149"/>
    </location>
</feature>
<gene>
    <name evidence="8" type="ORF">BDW47DRAFT_119912</name>
</gene>
<evidence type="ECO:0000259" key="7">
    <source>
        <dbReference type="PROSITE" id="PS50850"/>
    </source>
</evidence>
<feature type="transmembrane region" description="Helical" evidence="6">
    <location>
        <begin position="61"/>
        <end position="82"/>
    </location>
</feature>
<name>A0A2I2F2X6_ASPCN</name>
<organism evidence="8 9">
    <name type="scientific">Aspergillus candidus</name>
    <dbReference type="NCBI Taxonomy" id="41067"/>
    <lineage>
        <taxon>Eukaryota</taxon>
        <taxon>Fungi</taxon>
        <taxon>Dikarya</taxon>
        <taxon>Ascomycota</taxon>
        <taxon>Pezizomycotina</taxon>
        <taxon>Eurotiomycetes</taxon>
        <taxon>Eurotiomycetidae</taxon>
        <taxon>Eurotiales</taxon>
        <taxon>Aspergillaceae</taxon>
        <taxon>Aspergillus</taxon>
        <taxon>Aspergillus subgen. Circumdati</taxon>
    </lineage>
</organism>
<dbReference type="InterPro" id="IPR020846">
    <property type="entry name" value="MFS_dom"/>
</dbReference>
<reference evidence="8 9" key="1">
    <citation type="submission" date="2017-12" db="EMBL/GenBank/DDBJ databases">
        <authorList>
            <consortium name="DOE Joint Genome Institute"/>
            <person name="Haridas S."/>
            <person name="Kjaerbolling I."/>
            <person name="Vesth T.C."/>
            <person name="Frisvad J.C."/>
            <person name="Nybo J.L."/>
            <person name="Theobald S."/>
            <person name="Kuo A."/>
            <person name="Bowyer P."/>
            <person name="Matsuda Y."/>
            <person name="Mondo S."/>
            <person name="Lyhne E.K."/>
            <person name="Kogle M.E."/>
            <person name="Clum A."/>
            <person name="Lipzen A."/>
            <person name="Salamov A."/>
            <person name="Ngan C.Y."/>
            <person name="Daum C."/>
            <person name="Chiniquy J."/>
            <person name="Barry K."/>
            <person name="LaButti K."/>
            <person name="Simmons B.A."/>
            <person name="Magnuson J.K."/>
            <person name="Mortensen U.H."/>
            <person name="Larsen T.O."/>
            <person name="Grigoriev I.V."/>
            <person name="Baker S.E."/>
            <person name="Andersen M.R."/>
            <person name="Nordberg H.P."/>
            <person name="Cantor M.N."/>
            <person name="Hua S.X."/>
        </authorList>
    </citation>
    <scope>NUCLEOTIDE SEQUENCE [LARGE SCALE GENOMIC DNA]</scope>
    <source>
        <strain evidence="8 9">CBS 102.13</strain>
    </source>
</reference>
<dbReference type="STRING" id="41067.A0A2I2F2X6"/>
<feature type="transmembrane region" description="Helical" evidence="6">
    <location>
        <begin position="161"/>
        <end position="179"/>
    </location>
</feature>
<dbReference type="Proteomes" id="UP000234585">
    <property type="component" value="Unassembled WGS sequence"/>
</dbReference>
<dbReference type="GO" id="GO:0022857">
    <property type="term" value="F:transmembrane transporter activity"/>
    <property type="evidence" value="ECO:0007669"/>
    <property type="project" value="InterPro"/>
</dbReference>
<evidence type="ECO:0000256" key="3">
    <source>
        <dbReference type="ARBA" id="ARBA00022692"/>
    </source>
</evidence>
<dbReference type="PANTHER" id="PTHR23502">
    <property type="entry name" value="MAJOR FACILITATOR SUPERFAMILY"/>
    <property type="match status" value="1"/>
</dbReference>
<feature type="transmembrane region" description="Helical" evidence="6">
    <location>
        <begin position="394"/>
        <end position="413"/>
    </location>
</feature>
<proteinExistence type="predicted"/>
<evidence type="ECO:0000313" key="9">
    <source>
        <dbReference type="Proteomes" id="UP000234585"/>
    </source>
</evidence>
<sequence>MESYNRRDASCPDVIDLEAYQKVKQNTEIRSKSVEVSSTDESSADELKSPYTVLSEREKRFLIAVVSTVNFLGPVTATIYYPALGPLARELSVSESHINLTITFYLIILGIVPLLTAGFSDQNGRRLILIGCLVAFACVNIALALQASFPVLVSLRCLQSFSTSNIAVVAAAAVADVITRAERGKYLAYITLGPNIGSAVGPIVGGVLTKFLGWRSIFWLLAIFAALLAILVICFLRETCRALVGNGSIPPAPYNRSLFAIIRPRTAHTPEKVEETTLTTFKRRPSVLDALKILFNLESCFIILYNTALYCGFTAITSSIPALYERTYGFNSLEIGLAYLPYVLGSTFSRWTVGNLADWNFARHAHTAGITIQKNHQCAEQLARIPLEQARLQLALPLAYLSTVLLAAYGWVIQREVHIAAPLSLLFLMGNTMTGTSNTLNLLNIDINAQRPATATAAMNFLRFTCGAGVAAAALPLEGAIGFGWMATLISGIWWYYSFSGVHLQSQSNHGLWRYFTLRMMLHYSLMLLQCHNATM</sequence>
<feature type="transmembrane region" description="Helical" evidence="6">
    <location>
        <begin position="186"/>
        <end position="205"/>
    </location>
</feature>
<dbReference type="InterPro" id="IPR036259">
    <property type="entry name" value="MFS_trans_sf"/>
</dbReference>
<evidence type="ECO:0000256" key="4">
    <source>
        <dbReference type="ARBA" id="ARBA00022989"/>
    </source>
</evidence>
<protein>
    <submittedName>
        <fullName evidence="8">Putative MFS multidrug transporter</fullName>
    </submittedName>
</protein>
<dbReference type="Pfam" id="PF07690">
    <property type="entry name" value="MFS_1"/>
    <property type="match status" value="1"/>
</dbReference>
<feature type="transmembrane region" description="Helical" evidence="6">
    <location>
        <begin position="419"/>
        <end position="443"/>
    </location>
</feature>
<feature type="transmembrane region" description="Helical" evidence="6">
    <location>
        <begin position="464"/>
        <end position="497"/>
    </location>
</feature>
<evidence type="ECO:0000256" key="6">
    <source>
        <dbReference type="SAM" id="Phobius"/>
    </source>
</evidence>
<keyword evidence="2" id="KW-0813">Transport</keyword>
<comment type="subcellular location">
    <subcellularLocation>
        <location evidence="1">Membrane</location>
        <topology evidence="1">Multi-pass membrane protein</topology>
    </subcellularLocation>
</comment>
<dbReference type="PROSITE" id="PS50850">
    <property type="entry name" value="MFS"/>
    <property type="match status" value="1"/>
</dbReference>
<keyword evidence="5 6" id="KW-0472">Membrane</keyword>
<dbReference type="PANTHER" id="PTHR23502:SF51">
    <property type="entry name" value="QUINIDINE RESISTANCE PROTEIN 1-RELATED"/>
    <property type="match status" value="1"/>
</dbReference>
<dbReference type="OrthoDB" id="2441642at2759"/>
<keyword evidence="4 6" id="KW-1133">Transmembrane helix</keyword>
<dbReference type="EMBL" id="KZ559169">
    <property type="protein sequence ID" value="PLB34994.1"/>
    <property type="molecule type" value="Genomic_DNA"/>
</dbReference>
<evidence type="ECO:0000256" key="5">
    <source>
        <dbReference type="ARBA" id="ARBA00023136"/>
    </source>
</evidence>
<keyword evidence="9" id="KW-1185">Reference proteome</keyword>
<evidence type="ECO:0000256" key="2">
    <source>
        <dbReference type="ARBA" id="ARBA00022448"/>
    </source>
</evidence>
<accession>A0A2I2F2X6</accession>
<dbReference type="SUPFAM" id="SSF103473">
    <property type="entry name" value="MFS general substrate transporter"/>
    <property type="match status" value="1"/>
</dbReference>
<evidence type="ECO:0000313" key="8">
    <source>
        <dbReference type="EMBL" id="PLB34994.1"/>
    </source>
</evidence>
<feature type="domain" description="Major facilitator superfamily (MFS) profile" evidence="7">
    <location>
        <begin position="62"/>
        <end position="536"/>
    </location>
</feature>